<dbReference type="EMBL" id="CP001965">
    <property type="protein sequence ID" value="ADE12587.1"/>
    <property type="molecule type" value="Genomic_DNA"/>
</dbReference>
<dbReference type="OrthoDB" id="9794512at2"/>
<feature type="transmembrane region" description="Helical" evidence="5">
    <location>
        <begin position="222"/>
        <end position="240"/>
    </location>
</feature>
<dbReference type="HOGENOM" id="CLU_081003_1_0_4"/>
<evidence type="ECO:0000256" key="3">
    <source>
        <dbReference type="ARBA" id="ARBA00022989"/>
    </source>
</evidence>
<dbReference type="RefSeq" id="WP_013030485.1">
    <property type="nucleotide sequence ID" value="NC_013959.1"/>
</dbReference>
<accession>D5CLZ2</accession>
<feature type="transmembrane region" description="Helical" evidence="5">
    <location>
        <begin position="172"/>
        <end position="189"/>
    </location>
</feature>
<gene>
    <name evidence="7" type="ordered locus">Slit_2360</name>
</gene>
<protein>
    <submittedName>
        <fullName evidence="7">Putative ABC-2 type transport system permease protein</fullName>
    </submittedName>
</protein>
<proteinExistence type="predicted"/>
<feature type="transmembrane region" description="Helical" evidence="5">
    <location>
        <begin position="12"/>
        <end position="35"/>
    </location>
</feature>
<evidence type="ECO:0000313" key="8">
    <source>
        <dbReference type="Proteomes" id="UP000001625"/>
    </source>
</evidence>
<comment type="subcellular location">
    <subcellularLocation>
        <location evidence="1">Membrane</location>
        <topology evidence="1">Multi-pass membrane protein</topology>
    </subcellularLocation>
</comment>
<dbReference type="InterPro" id="IPR013525">
    <property type="entry name" value="ABC2_TM"/>
</dbReference>
<evidence type="ECO:0000259" key="6">
    <source>
        <dbReference type="Pfam" id="PF12698"/>
    </source>
</evidence>
<dbReference type="GO" id="GO:0005886">
    <property type="term" value="C:plasma membrane"/>
    <property type="evidence" value="ECO:0007669"/>
    <property type="project" value="UniProtKB-SubCell"/>
</dbReference>
<feature type="transmembrane region" description="Helical" evidence="5">
    <location>
        <begin position="141"/>
        <end position="165"/>
    </location>
</feature>
<keyword evidence="3 5" id="KW-1133">Transmembrane helix</keyword>
<dbReference type="PANTHER" id="PTHR43471">
    <property type="entry name" value="ABC TRANSPORTER PERMEASE"/>
    <property type="match status" value="1"/>
</dbReference>
<reference evidence="7 8" key="1">
    <citation type="submission" date="2010-03" db="EMBL/GenBank/DDBJ databases">
        <title>Complete sequence of Sideroxydans lithotrophicus ES-1.</title>
        <authorList>
            <consortium name="US DOE Joint Genome Institute"/>
            <person name="Lucas S."/>
            <person name="Copeland A."/>
            <person name="Lapidus A."/>
            <person name="Cheng J.-F."/>
            <person name="Bruce D."/>
            <person name="Goodwin L."/>
            <person name="Pitluck S."/>
            <person name="Munk A.C."/>
            <person name="Detter J.C."/>
            <person name="Han C."/>
            <person name="Tapia R."/>
            <person name="Larimer F."/>
            <person name="Land M."/>
            <person name="Hauser L."/>
            <person name="Kyrpides N."/>
            <person name="Ivanova N."/>
            <person name="Emerson D."/>
            <person name="Woyke T."/>
        </authorList>
    </citation>
    <scope>NUCLEOTIDE SEQUENCE [LARGE SCALE GENOMIC DNA]</scope>
    <source>
        <strain evidence="7 8">ES-1</strain>
    </source>
</reference>
<feature type="domain" description="ABC-2 type transporter transmembrane" evidence="6">
    <location>
        <begin position="45"/>
        <end position="237"/>
    </location>
</feature>
<dbReference type="Pfam" id="PF12698">
    <property type="entry name" value="ABC2_membrane_3"/>
    <property type="match status" value="1"/>
</dbReference>
<evidence type="ECO:0000313" key="7">
    <source>
        <dbReference type="EMBL" id="ADE12587.1"/>
    </source>
</evidence>
<evidence type="ECO:0000256" key="2">
    <source>
        <dbReference type="ARBA" id="ARBA00022692"/>
    </source>
</evidence>
<dbReference type="Proteomes" id="UP000001625">
    <property type="component" value="Chromosome"/>
</dbReference>
<sequence precursor="true">MILTIAKKEFRSLFAAPSTWWMLALMQFLFAWFYLGRIDDYLRVQTQMAQLDNAPGATISVAAPLCSVLALMLMMLVPLFTMRLIAEERRNQTWVLLLTSPVSATHIVLGKFLGLLLLLVLIVAGSAAMLATLLLGTHADIGLMLANILGVLLLAASYAALGLYFSALNKQPIISATSTLGVSFGLWLIEMSASDNSSFLRAVSPNSHFQNLNTGLINSADLIYFTLFIATLLWLTIRHLNDERRNAS</sequence>
<feature type="transmembrane region" description="Helical" evidence="5">
    <location>
        <begin position="55"/>
        <end position="80"/>
    </location>
</feature>
<keyword evidence="4 5" id="KW-0472">Membrane</keyword>
<dbReference type="AlphaFoldDB" id="D5CLZ2"/>
<dbReference type="GO" id="GO:0140359">
    <property type="term" value="F:ABC-type transporter activity"/>
    <property type="evidence" value="ECO:0007669"/>
    <property type="project" value="InterPro"/>
</dbReference>
<dbReference type="eggNOG" id="COG1277">
    <property type="taxonomic scope" value="Bacteria"/>
</dbReference>
<name>D5CLZ2_SIDLE</name>
<evidence type="ECO:0000256" key="4">
    <source>
        <dbReference type="ARBA" id="ARBA00023136"/>
    </source>
</evidence>
<feature type="transmembrane region" description="Helical" evidence="5">
    <location>
        <begin position="112"/>
        <end position="135"/>
    </location>
</feature>
<evidence type="ECO:0000256" key="5">
    <source>
        <dbReference type="SAM" id="Phobius"/>
    </source>
</evidence>
<dbReference type="KEGG" id="slt:Slit_2360"/>
<evidence type="ECO:0000256" key="1">
    <source>
        <dbReference type="ARBA" id="ARBA00004141"/>
    </source>
</evidence>
<dbReference type="STRING" id="580332.Slit_2360"/>
<organism evidence="7 8">
    <name type="scientific">Sideroxydans lithotrophicus (strain ES-1)</name>
    <dbReference type="NCBI Taxonomy" id="580332"/>
    <lineage>
        <taxon>Bacteria</taxon>
        <taxon>Pseudomonadati</taxon>
        <taxon>Pseudomonadota</taxon>
        <taxon>Betaproteobacteria</taxon>
        <taxon>Nitrosomonadales</taxon>
        <taxon>Gallionellaceae</taxon>
        <taxon>Sideroxydans</taxon>
    </lineage>
</organism>
<keyword evidence="8" id="KW-1185">Reference proteome</keyword>
<keyword evidence="2 5" id="KW-0812">Transmembrane</keyword>